<dbReference type="InterPro" id="IPR050739">
    <property type="entry name" value="MFP"/>
</dbReference>
<evidence type="ECO:0000256" key="3">
    <source>
        <dbReference type="ARBA" id="ARBA00022692"/>
    </source>
</evidence>
<dbReference type="PRINTS" id="PR01490">
    <property type="entry name" value="RTXTOXIND"/>
</dbReference>
<dbReference type="InterPro" id="IPR058982">
    <property type="entry name" value="Beta-barrel_AprE"/>
</dbReference>
<dbReference type="SUPFAM" id="SSF111369">
    <property type="entry name" value="HlyD-like secretion proteins"/>
    <property type="match status" value="1"/>
</dbReference>
<evidence type="ECO:0000259" key="7">
    <source>
        <dbReference type="Pfam" id="PF26002"/>
    </source>
</evidence>
<accession>B1WTA4</accession>
<evidence type="ECO:0000256" key="5">
    <source>
        <dbReference type="ARBA" id="ARBA00023136"/>
    </source>
</evidence>
<evidence type="ECO:0000256" key="2">
    <source>
        <dbReference type="ARBA" id="ARBA00009477"/>
    </source>
</evidence>
<evidence type="ECO:0000256" key="1">
    <source>
        <dbReference type="ARBA" id="ARBA00004167"/>
    </source>
</evidence>
<keyword evidence="5" id="KW-0472">Membrane</keyword>
<feature type="coiled-coil region" evidence="6">
    <location>
        <begin position="189"/>
        <end position="297"/>
    </location>
</feature>
<evidence type="ECO:0000256" key="4">
    <source>
        <dbReference type="ARBA" id="ARBA00022989"/>
    </source>
</evidence>
<dbReference type="GO" id="GO:0016020">
    <property type="term" value="C:membrane"/>
    <property type="evidence" value="ECO:0007669"/>
    <property type="project" value="UniProtKB-SubCell"/>
</dbReference>
<feature type="domain" description="AprE-like beta-barrel" evidence="7">
    <location>
        <begin position="466"/>
        <end position="553"/>
    </location>
</feature>
<name>B1WTA4_CROS5</name>
<keyword evidence="6" id="KW-0175">Coiled coil</keyword>
<dbReference type="EMBL" id="CP000806">
    <property type="protein sequence ID" value="ACB52026.1"/>
    <property type="molecule type" value="Genomic_DNA"/>
</dbReference>
<evidence type="ECO:0000313" key="9">
    <source>
        <dbReference type="Proteomes" id="UP000001203"/>
    </source>
</evidence>
<keyword evidence="3" id="KW-0812">Transmembrane</keyword>
<proteinExistence type="inferred from homology"/>
<dbReference type="Gene3D" id="2.40.50.100">
    <property type="match status" value="1"/>
</dbReference>
<gene>
    <name evidence="8" type="ordered locus">cce_2678</name>
</gene>
<keyword evidence="4" id="KW-1133">Transmembrane helix</keyword>
<dbReference type="PANTHER" id="PTHR30386:SF26">
    <property type="entry name" value="TRANSPORT PROTEIN COMB"/>
    <property type="match status" value="1"/>
</dbReference>
<reference evidence="8 9" key="1">
    <citation type="journal article" date="2008" name="Proc. Natl. Acad. Sci. U.S.A.">
        <title>The genome of Cyanothece 51142, a unicellular diazotrophic cyanobacterium important in the marine nitrogen cycle.</title>
        <authorList>
            <person name="Welsh E.A."/>
            <person name="Liberton M."/>
            <person name="Stoeckel J."/>
            <person name="Loh T."/>
            <person name="Elvitigala T."/>
            <person name="Wang C."/>
            <person name="Wollam A."/>
            <person name="Fulton R.S."/>
            <person name="Clifton S.W."/>
            <person name="Jacobs J.M."/>
            <person name="Aurora R."/>
            <person name="Ghosh B.K."/>
            <person name="Sherman L.A."/>
            <person name="Smith R.D."/>
            <person name="Wilson R.K."/>
            <person name="Pakrasi H.B."/>
        </authorList>
    </citation>
    <scope>NUCLEOTIDE SEQUENCE [LARGE SCALE GENOMIC DNA]</scope>
    <source>
        <strain evidence="9">ATCC 51142 / BH68</strain>
    </source>
</reference>
<evidence type="ECO:0000313" key="8">
    <source>
        <dbReference type="EMBL" id="ACB52026.1"/>
    </source>
</evidence>
<organism evidence="8 9">
    <name type="scientific">Crocosphaera subtropica (strain ATCC 51142 / BH68)</name>
    <name type="common">Cyanothece sp. (strain ATCC 51142)</name>
    <dbReference type="NCBI Taxonomy" id="43989"/>
    <lineage>
        <taxon>Bacteria</taxon>
        <taxon>Bacillati</taxon>
        <taxon>Cyanobacteriota</taxon>
        <taxon>Cyanophyceae</taxon>
        <taxon>Oscillatoriophycideae</taxon>
        <taxon>Chroococcales</taxon>
        <taxon>Aphanothecaceae</taxon>
        <taxon>Crocosphaera</taxon>
        <taxon>Crocosphaera subtropica</taxon>
    </lineage>
</organism>
<dbReference type="STRING" id="43989.cce_2678"/>
<dbReference type="Pfam" id="PF26002">
    <property type="entry name" value="Beta-barrel_AprE"/>
    <property type="match status" value="1"/>
</dbReference>
<comment type="similarity">
    <text evidence="2">Belongs to the membrane fusion protein (MFP) (TC 8.A.1) family.</text>
</comment>
<keyword evidence="9" id="KW-1185">Reference proteome</keyword>
<evidence type="ECO:0000256" key="6">
    <source>
        <dbReference type="SAM" id="Coils"/>
    </source>
</evidence>
<dbReference type="Gene3D" id="2.40.30.170">
    <property type="match status" value="1"/>
</dbReference>
<dbReference type="eggNOG" id="COG0845">
    <property type="taxonomic scope" value="Bacteria"/>
</dbReference>
<protein>
    <submittedName>
        <fullName evidence="8">HlyD-family secretion protein</fullName>
    </submittedName>
</protein>
<feature type="coiled-coil region" evidence="6">
    <location>
        <begin position="372"/>
        <end position="417"/>
    </location>
</feature>
<dbReference type="KEGG" id="cyt:cce_2678"/>
<dbReference type="Proteomes" id="UP000001203">
    <property type="component" value="Chromosome circular"/>
</dbReference>
<comment type="subcellular location">
    <subcellularLocation>
        <location evidence="1">Membrane</location>
        <topology evidence="1">Single-pass membrane protein</topology>
    </subcellularLocation>
</comment>
<dbReference type="PANTHER" id="PTHR30386">
    <property type="entry name" value="MEMBRANE FUSION SUBUNIT OF EMRAB-TOLC MULTIDRUG EFFLUX PUMP"/>
    <property type="match status" value="1"/>
</dbReference>
<sequence length="577" mass="64945">MNFKPNKCCELSLNKSINLNHKRFTMSTHFERTNKQFVQDFTQDKDASLVSQKHQANLMTPENSNHIYGGVSSNAIELPQTTFNPTPAYRSPQLEEPVNLWSSSVQTLLDQPPATLPQKFILGGMAFCLAFGAWAWFGTLEEVGKAQGKLVPEGETYKIQPVELGKVTDIAVEEGQEVQAGQLLVEFDTELAQKEVNRLQEMLRAYETELSQKQTLQERIELEAKTDAAIASAELQAQQAVIAHTKEKIATVRQLLAQQQNEATAYQLRQKQLQPLATLAQQRLNQLQAEKVAHQERINRLKPLQEEGAISQEYLYEAEQTLRQTEQQIISSQLQEVTQANEQIFQGNQGIRDLRSQMTENQGELFLAQQTVQQAQAELTQKQGQAQRKQIEAMQKIQQLEVEMTQLQGKITENKNLLIAAQSKLQYKYLKAPISGTILSLDLKNTGEVIEAGQTVAEIAPHNVPLVVSAVLPNEEAGFVNKGMPTQVKLDAYPYQDYGVITGEVTAISADAESDEKLGEIYRVEIELERDHILKNQERIAFKPGQTVTADIIIRRRRIIDVLLDPIKQIQKDGIKL</sequence>
<dbReference type="HOGENOM" id="CLU_023976_0_1_3"/>
<dbReference type="AlphaFoldDB" id="B1WTA4"/>